<dbReference type="InterPro" id="IPR026285">
    <property type="entry name" value="TenA_E"/>
</dbReference>
<reference evidence="4 5" key="1">
    <citation type="journal article" date="2004" name="Nature">
        <title>Genome evolution in yeasts.</title>
        <authorList>
            <consortium name="Genolevures"/>
            <person name="Dujon B."/>
            <person name="Sherman D."/>
            <person name="Fischer G."/>
            <person name="Durrens P."/>
            <person name="Casaregola S."/>
            <person name="Lafontaine I."/>
            <person name="de Montigny J."/>
            <person name="Marck C."/>
            <person name="Neuveglise C."/>
            <person name="Talla E."/>
            <person name="Goffard N."/>
            <person name="Frangeul L."/>
            <person name="Aigle M."/>
            <person name="Anthouard V."/>
            <person name="Babour A."/>
            <person name="Barbe V."/>
            <person name="Barnay S."/>
            <person name="Blanchin S."/>
            <person name="Beckerich J.M."/>
            <person name="Beyne E."/>
            <person name="Bleykasten C."/>
            <person name="Boisrame A."/>
            <person name="Boyer J."/>
            <person name="Cattolico L."/>
            <person name="Confanioleri F."/>
            <person name="de Daruvar A."/>
            <person name="Despons L."/>
            <person name="Fabre E."/>
            <person name="Fairhead C."/>
            <person name="Ferry-Dumazet H."/>
            <person name="Groppi A."/>
            <person name="Hantraye F."/>
            <person name="Hennequin C."/>
            <person name="Jauniaux N."/>
            <person name="Joyet P."/>
            <person name="Kachouri R."/>
            <person name="Kerrest A."/>
            <person name="Koszul R."/>
            <person name="Lemaire M."/>
            <person name="Lesur I."/>
            <person name="Ma L."/>
            <person name="Muller H."/>
            <person name="Nicaud J.M."/>
            <person name="Nikolski M."/>
            <person name="Oztas S."/>
            <person name="Ozier-Kalogeropoulos O."/>
            <person name="Pellenz S."/>
            <person name="Potier S."/>
            <person name="Richard G.F."/>
            <person name="Straub M.L."/>
            <person name="Suleau A."/>
            <person name="Swennene D."/>
            <person name="Tekaia F."/>
            <person name="Wesolowski-Louvel M."/>
            <person name="Westhof E."/>
            <person name="Wirth B."/>
            <person name="Zeniou-Meyer M."/>
            <person name="Zivanovic I."/>
            <person name="Bolotin-Fukuhara M."/>
            <person name="Thierry A."/>
            <person name="Bouchier C."/>
            <person name="Caudron B."/>
            <person name="Scarpelli C."/>
            <person name="Gaillardin C."/>
            <person name="Weissenbach J."/>
            <person name="Wincker P."/>
            <person name="Souciet J.L."/>
        </authorList>
    </citation>
    <scope>NUCLEOTIDE SEQUENCE [LARGE SCALE GENOMIC DNA]</scope>
    <source>
        <strain evidence="5">ATCC 8585 / CBS 2359 / DSM 70799 / NBRC 1267 / NRRL Y-1140 / WM37</strain>
    </source>
</reference>
<dbReference type="PANTHER" id="PTHR43198">
    <property type="entry name" value="BIFUNCTIONAL TH2 PROTEIN"/>
    <property type="match status" value="1"/>
</dbReference>
<feature type="binding site" evidence="2">
    <location>
        <position position="54"/>
    </location>
    <ligand>
        <name>substrate</name>
    </ligand>
</feature>
<dbReference type="InterPro" id="IPR004305">
    <property type="entry name" value="Thiaminase-2/PQQC"/>
</dbReference>
<dbReference type="eggNOG" id="ENOG502QT8P">
    <property type="taxonomic scope" value="Eukaryota"/>
</dbReference>
<name>Q6CUH1_KLULA</name>
<evidence type="ECO:0000313" key="4">
    <source>
        <dbReference type="EMBL" id="CAH01269.1"/>
    </source>
</evidence>
<dbReference type="InterPro" id="IPR016084">
    <property type="entry name" value="Haem_Oase-like_multi-hlx"/>
</dbReference>
<feature type="binding site" evidence="2">
    <location>
        <position position="146"/>
    </location>
    <ligand>
        <name>substrate</name>
    </ligand>
</feature>
<dbReference type="KEGG" id="kla:KLLA0_C04884g"/>
<evidence type="ECO:0000259" key="3">
    <source>
        <dbReference type="Pfam" id="PF03070"/>
    </source>
</evidence>
<evidence type="ECO:0000256" key="1">
    <source>
        <dbReference type="PIRSR" id="PIRSR003170-1"/>
    </source>
</evidence>
<dbReference type="Gene3D" id="1.20.910.10">
    <property type="entry name" value="Heme oxygenase-like"/>
    <property type="match status" value="1"/>
</dbReference>
<dbReference type="Pfam" id="PF03070">
    <property type="entry name" value="TENA_THI-4"/>
    <property type="match status" value="1"/>
</dbReference>
<dbReference type="FunCoup" id="Q6CUH1">
    <property type="interactions" value="23"/>
</dbReference>
<feature type="domain" description="Thiaminase-2/PQQC" evidence="3">
    <location>
        <begin position="23"/>
        <end position="217"/>
    </location>
</feature>
<keyword evidence="5" id="KW-1185">Reference proteome</keyword>
<dbReference type="PIRSF" id="PIRSF003170">
    <property type="entry name" value="Pet18p"/>
    <property type="match status" value="1"/>
</dbReference>
<dbReference type="SUPFAM" id="SSF48613">
    <property type="entry name" value="Heme oxygenase-like"/>
    <property type="match status" value="1"/>
</dbReference>
<feature type="active site" description="Proton donor" evidence="1">
    <location>
        <position position="208"/>
    </location>
</feature>
<dbReference type="GO" id="GO:0005829">
    <property type="term" value="C:cytosol"/>
    <property type="evidence" value="ECO:0007669"/>
    <property type="project" value="TreeGrafter"/>
</dbReference>
<accession>Q6CUH1</accession>
<gene>
    <name evidence="4" type="ORF">KLLA0_C04884g</name>
</gene>
<dbReference type="PANTHER" id="PTHR43198:SF2">
    <property type="entry name" value="SI:CH1073-67J19.1-RELATED"/>
    <property type="match status" value="1"/>
</dbReference>
<proteinExistence type="predicted"/>
<dbReference type="OMA" id="AEWITLH"/>
<dbReference type="HOGENOM" id="CLU_077537_0_0_1"/>
<dbReference type="GO" id="GO:0006772">
    <property type="term" value="P:thiamine metabolic process"/>
    <property type="evidence" value="ECO:0007669"/>
    <property type="project" value="UniProtKB-ARBA"/>
</dbReference>
<dbReference type="Proteomes" id="UP000000598">
    <property type="component" value="Chromosome C"/>
</dbReference>
<evidence type="ECO:0000256" key="2">
    <source>
        <dbReference type="PIRSR" id="PIRSR003170-2"/>
    </source>
</evidence>
<dbReference type="STRING" id="284590.Q6CUH1"/>
<evidence type="ECO:0000313" key="5">
    <source>
        <dbReference type="Proteomes" id="UP000000598"/>
    </source>
</evidence>
<protein>
    <submittedName>
        <fullName evidence="4">KLLA0C04884p</fullName>
    </submittedName>
</protein>
<dbReference type="InParanoid" id="Q6CUH1"/>
<feature type="binding site" evidence="2">
    <location>
        <position position="92"/>
    </location>
    <ligand>
        <name>substrate</name>
    </ligand>
</feature>
<sequence length="220" mass="25909">MKAIKLTLSTMSTTERLINANRALLQSVTNHILPKELCNGTLSDDVLYIYCAQDKKFFVLALRLLAFYSSRAPSEEALLRLCKQVGFLAGEENDYFDQCLQITERDPLKRFKTQVLPKVQKYLDFLEKMPASVDYGQWVTHMWCAEYVYWKWAHDLPRSDKLEWKHEEWIKLHDGDHFEEWCNFLAGEVDKLQYEDVSRIFVTTLELEKDFFDSCLEAAK</sequence>
<dbReference type="PaxDb" id="284590-Q6CUH1"/>
<dbReference type="AlphaFoldDB" id="Q6CUH1"/>
<dbReference type="InterPro" id="IPR050967">
    <property type="entry name" value="Thiamine_Salvage_TenA"/>
</dbReference>
<dbReference type="CDD" id="cd19358">
    <property type="entry name" value="TenA_E_Spr0628-like"/>
    <property type="match status" value="1"/>
</dbReference>
<organism evidence="4 5">
    <name type="scientific">Kluyveromyces lactis (strain ATCC 8585 / CBS 2359 / DSM 70799 / NBRC 1267 / NRRL Y-1140 / WM37)</name>
    <name type="common">Yeast</name>
    <name type="synonym">Candida sphaerica</name>
    <dbReference type="NCBI Taxonomy" id="284590"/>
    <lineage>
        <taxon>Eukaryota</taxon>
        <taxon>Fungi</taxon>
        <taxon>Dikarya</taxon>
        <taxon>Ascomycota</taxon>
        <taxon>Saccharomycotina</taxon>
        <taxon>Saccharomycetes</taxon>
        <taxon>Saccharomycetales</taxon>
        <taxon>Saccharomycetaceae</taxon>
        <taxon>Kluyveromyces</taxon>
    </lineage>
</organism>
<dbReference type="EMBL" id="CR382123">
    <property type="protein sequence ID" value="CAH01269.1"/>
    <property type="molecule type" value="Genomic_DNA"/>
</dbReference>